<dbReference type="FunFam" id="3.30.420.40:FF:000136">
    <property type="entry name" value="Putative fructokinase"/>
    <property type="match status" value="1"/>
</dbReference>
<proteinExistence type="inferred from homology"/>
<dbReference type="EMBL" id="CP147244">
    <property type="protein sequence ID" value="WYK01626.1"/>
    <property type="molecule type" value="Genomic_DNA"/>
</dbReference>
<name>A0AAQ3WF78_9ENTE</name>
<evidence type="ECO:0000256" key="6">
    <source>
        <dbReference type="ARBA" id="ARBA00022777"/>
    </source>
</evidence>
<dbReference type="InterPro" id="IPR051804">
    <property type="entry name" value="Carb_Metab_Reg_Kinase/Isom"/>
</dbReference>
<evidence type="ECO:0000256" key="1">
    <source>
        <dbReference type="ARBA" id="ARBA00001946"/>
    </source>
</evidence>
<evidence type="ECO:0000256" key="4">
    <source>
        <dbReference type="ARBA" id="ARBA00022723"/>
    </source>
</evidence>
<dbReference type="RefSeq" id="WP_086315316.1">
    <property type="nucleotide sequence ID" value="NZ_CP147244.1"/>
</dbReference>
<dbReference type="GO" id="GO:0046872">
    <property type="term" value="F:metal ion binding"/>
    <property type="evidence" value="ECO:0007669"/>
    <property type="project" value="UniProtKB-KW"/>
</dbReference>
<comment type="similarity">
    <text evidence="2">Belongs to the ROK (NagC/XylR) family.</text>
</comment>
<evidence type="ECO:0000256" key="5">
    <source>
        <dbReference type="ARBA" id="ARBA00022741"/>
    </source>
</evidence>
<gene>
    <name evidence="14" type="ORF">A5821_002763</name>
</gene>
<keyword evidence="10" id="KW-0119">Carbohydrate metabolism</keyword>
<dbReference type="PANTHER" id="PTHR42742:SF3">
    <property type="entry name" value="FRUCTOKINASE"/>
    <property type="match status" value="1"/>
</dbReference>
<evidence type="ECO:0000256" key="11">
    <source>
        <dbReference type="ARBA" id="ARBA00038887"/>
    </source>
</evidence>
<keyword evidence="4" id="KW-0479">Metal-binding</keyword>
<accession>A0AAQ3WF78</accession>
<keyword evidence="6" id="KW-0418">Kinase</keyword>
<dbReference type="FunFam" id="3.30.420.40:FF:000153">
    <property type="entry name" value="Putative fructokinase"/>
    <property type="match status" value="1"/>
</dbReference>
<evidence type="ECO:0000256" key="10">
    <source>
        <dbReference type="ARBA" id="ARBA00023277"/>
    </source>
</evidence>
<sequence>MEYYGSIEAGGTKFVCAVADEDLQIVDRISLPTTLPEETLNQVFEFFDSYQLKALGVGSFGPIDVNQKSSTYGYITSTPKIGWTNMDLLGTLKARFAIPIAWTTDVNAAAYGEIHLGAGKGTQSCIYLTVGTGIGGGAVVNGAVLQGFSHPEMGHITVQRYPNDTLECVCPYHDNCLEGLAAGPALEKRTGIKGQLLEVAHEAWSIEAFYLAQSLMNYTLVLSPEKIILGGGVMKQTHLLPKIRESLEQQLGGYVSLPDLEEYIVGCGLGDNSGTMGCLLLAKEQRGLM</sequence>
<evidence type="ECO:0000313" key="14">
    <source>
        <dbReference type="EMBL" id="WYK01626.1"/>
    </source>
</evidence>
<keyword evidence="3" id="KW-0808">Transferase</keyword>
<protein>
    <recommendedName>
        <fullName evidence="13">Fructokinase</fullName>
        <ecNumber evidence="11">2.7.1.4</ecNumber>
    </recommendedName>
</protein>
<evidence type="ECO:0000256" key="12">
    <source>
        <dbReference type="ARBA" id="ARBA00048451"/>
    </source>
</evidence>
<dbReference type="InterPro" id="IPR000600">
    <property type="entry name" value="ROK"/>
</dbReference>
<dbReference type="GO" id="GO:0005524">
    <property type="term" value="F:ATP binding"/>
    <property type="evidence" value="ECO:0007669"/>
    <property type="project" value="UniProtKB-KW"/>
</dbReference>
<comment type="cofactor">
    <cofactor evidence="1">
        <name>Mg(2+)</name>
        <dbReference type="ChEBI" id="CHEBI:18420"/>
    </cofactor>
</comment>
<keyword evidence="7" id="KW-0862">Zinc</keyword>
<dbReference type="GO" id="GO:0008865">
    <property type="term" value="F:fructokinase activity"/>
    <property type="evidence" value="ECO:0007669"/>
    <property type="project" value="UniProtKB-EC"/>
</dbReference>
<evidence type="ECO:0000256" key="8">
    <source>
        <dbReference type="ARBA" id="ARBA00022840"/>
    </source>
</evidence>
<keyword evidence="9" id="KW-0460">Magnesium</keyword>
<comment type="catalytic activity">
    <reaction evidence="12">
        <text>D-fructose + ATP = D-fructose 6-phosphate + ADP + H(+)</text>
        <dbReference type="Rhea" id="RHEA:16125"/>
        <dbReference type="ChEBI" id="CHEBI:15378"/>
        <dbReference type="ChEBI" id="CHEBI:30616"/>
        <dbReference type="ChEBI" id="CHEBI:37721"/>
        <dbReference type="ChEBI" id="CHEBI:61527"/>
        <dbReference type="ChEBI" id="CHEBI:456216"/>
        <dbReference type="EC" id="2.7.1.4"/>
    </reaction>
</comment>
<dbReference type="AlphaFoldDB" id="A0AAQ3WF78"/>
<keyword evidence="15" id="KW-1185">Reference proteome</keyword>
<keyword evidence="8" id="KW-0067">ATP-binding</keyword>
<dbReference type="Gene3D" id="3.30.420.40">
    <property type="match status" value="2"/>
</dbReference>
<dbReference type="Proteomes" id="UP000194948">
    <property type="component" value="Chromosome"/>
</dbReference>
<evidence type="ECO:0000313" key="15">
    <source>
        <dbReference type="Proteomes" id="UP000194948"/>
    </source>
</evidence>
<evidence type="ECO:0000256" key="2">
    <source>
        <dbReference type="ARBA" id="ARBA00006479"/>
    </source>
</evidence>
<dbReference type="PROSITE" id="PS01125">
    <property type="entry name" value="ROK"/>
    <property type="match status" value="1"/>
</dbReference>
<dbReference type="InterPro" id="IPR043129">
    <property type="entry name" value="ATPase_NBD"/>
</dbReference>
<evidence type="ECO:0000256" key="7">
    <source>
        <dbReference type="ARBA" id="ARBA00022833"/>
    </source>
</evidence>
<dbReference type="SUPFAM" id="SSF53067">
    <property type="entry name" value="Actin-like ATPase domain"/>
    <property type="match status" value="1"/>
</dbReference>
<evidence type="ECO:0000256" key="13">
    <source>
        <dbReference type="ARBA" id="ARBA00074653"/>
    </source>
</evidence>
<dbReference type="InterPro" id="IPR049874">
    <property type="entry name" value="ROK_cs"/>
</dbReference>
<dbReference type="EC" id="2.7.1.4" evidence="11"/>
<keyword evidence="5" id="KW-0547">Nucleotide-binding</keyword>
<dbReference type="PANTHER" id="PTHR42742">
    <property type="entry name" value="TRANSCRIPTIONAL REPRESSOR MPRA"/>
    <property type="match status" value="1"/>
</dbReference>
<organism evidence="14 15">
    <name type="scientific">Candidatus Enterococcus palustris</name>
    <dbReference type="NCBI Taxonomy" id="1834189"/>
    <lineage>
        <taxon>Bacteria</taxon>
        <taxon>Bacillati</taxon>
        <taxon>Bacillota</taxon>
        <taxon>Bacilli</taxon>
        <taxon>Lactobacillales</taxon>
        <taxon>Enterococcaceae</taxon>
        <taxon>Enterococcus</taxon>
    </lineage>
</organism>
<dbReference type="Pfam" id="PF00480">
    <property type="entry name" value="ROK"/>
    <property type="match status" value="1"/>
</dbReference>
<reference evidence="14" key="2">
    <citation type="submission" date="2024-03" db="EMBL/GenBank/DDBJ databases">
        <title>The Genome Sequence of Enterococcus sp. DIV0205d.</title>
        <authorList>
            <consortium name="The Broad Institute Genomics Platform"/>
            <consortium name="The Broad Institute Microbial Omics Core"/>
            <consortium name="The Broad Institute Genomic Center for Infectious Diseases"/>
            <person name="Earl A."/>
            <person name="Manson A."/>
            <person name="Gilmore M."/>
            <person name="Schwartman J."/>
            <person name="Shea T."/>
            <person name="Abouelleil A."/>
            <person name="Cao P."/>
            <person name="Chapman S."/>
            <person name="Cusick C."/>
            <person name="Young S."/>
            <person name="Neafsey D."/>
            <person name="Nusbaum C."/>
            <person name="Birren B."/>
        </authorList>
    </citation>
    <scope>NUCLEOTIDE SEQUENCE</scope>
    <source>
        <strain evidence="14">7F3_DIV0205</strain>
    </source>
</reference>
<reference evidence="14" key="1">
    <citation type="submission" date="2017-05" db="EMBL/GenBank/DDBJ databases">
        <authorList>
            <consortium name="The Broad Institute Genomics Platform"/>
            <consortium name="The Broad Institute Genomic Center for Infectious Diseases"/>
            <person name="Earl A."/>
            <person name="Manson A."/>
            <person name="Schwartman J."/>
            <person name="Gilmore M."/>
            <person name="Abouelleil A."/>
            <person name="Cao P."/>
            <person name="Chapman S."/>
            <person name="Cusick C."/>
            <person name="Shea T."/>
            <person name="Young S."/>
            <person name="Neafsey D."/>
            <person name="Nusbaum C."/>
            <person name="Birren B."/>
        </authorList>
    </citation>
    <scope>NUCLEOTIDE SEQUENCE</scope>
    <source>
        <strain evidence="14">7F3_DIV0205</strain>
    </source>
</reference>
<evidence type="ECO:0000256" key="3">
    <source>
        <dbReference type="ARBA" id="ARBA00022679"/>
    </source>
</evidence>
<evidence type="ECO:0000256" key="9">
    <source>
        <dbReference type="ARBA" id="ARBA00022842"/>
    </source>
</evidence>
<dbReference type="CDD" id="cd24067">
    <property type="entry name" value="ASKHA_NBD_ROK_BsFRK-like"/>
    <property type="match status" value="1"/>
</dbReference>